<sequence length="1110" mass="122968">MAEEDKNGGSGAWSRVPTWDGDPKGWRAFLKEMHWWMSALDLEGTKRYNLAARWLLRQGGIVRQRGEEFSPEELESQKGVTALDPQTEEEVVITPEDPLAGLKKLLKALESINGKTLLDKRGGLRNVFYLELRRKPGERISEFCTRFRSAVADLRMEGVTLPSSELGWFLKQKLGLDAIRQQLLETALQGKETYEETEVEVLRLFRDLHAADPLARRSNAEGFNKNPIMNKFLSQQPCHPSSRGSYAASTAPSTTSSFGSGRSSTTYRSDRSFPRRQMSQRQAYAAEADDELREEPEPDDPATEHEEHFTLEEVLQAEAEILATEIEEAVDDGIGADLIQDVEDTVESAAEALLTMREARTKLAEVRKDRGYGKASPTSSTSSPSPKSKLASKKGKTPCFDCNQLGHWAGDAECPKPGAGLGRKGPKQAHKSVKVVETLNTEHLVGADHIAEETNETLTVSCVSRHMSLKEALNSNHTKEVLATGLSDDKRLVGALDSACNRTVSGSEWLQCFLRGLESAPQHVRELITTVKEHEVFRFGDGGTQVTSCCDFSLRNGEVWGSQCWRKLGVDGVVELQLSVQQWLHVKLASRHAHKPMKHEHHLTEASMKASRVAQGLAELRRSSALVQASMPEPAPQAARMKSGSPVREPSFQLAADRRMAALEQMMKQVGTALANLQSSSGGMNAWQTERLMPQQFNLDGNSDADMVSLKELSPEALRQLQEDAAHSMENVYQERLEAQYGDIDHAFLTPEAKEALLISQAWDKHKRDQAARFGVRADRIRNALVSEFEANMSSYVNDEVFVHAIDMATCLNPASQSTPSTSSLKTSSLDGPFVSEVYTNTQRVMREASKRGHRVGTPLSLETGWNFLLADHREQAKKLIRKEKPYFLLIAFPCGPFSPLMHLNPSTNLEEILEKGRVLMNFALELAAIQLEAGRHYVLENPRPSAAWKEPSMIKFLDEKEAVTADFDQCRFNLRSALGGLHRKATRIASSSPTVASRLDGKKCMRTHGHDQVIGGKRVTAPAGHCPGPLARALVLGMEDQFHREASKVSEVLAVGHGNPEAEEEDFALPDDDALDSLEHTHDYAFDGAYVGWSEEACYLFIASSARAN</sequence>
<evidence type="ECO:0000256" key="1">
    <source>
        <dbReference type="SAM" id="MobiDB-lite"/>
    </source>
</evidence>
<feature type="compositionally biased region" description="Polar residues" evidence="1">
    <location>
        <begin position="232"/>
        <end position="243"/>
    </location>
</feature>
<evidence type="ECO:0000313" key="3">
    <source>
        <dbReference type="EMBL" id="CAK9091924.1"/>
    </source>
</evidence>
<feature type="region of interest" description="Disordered" evidence="1">
    <location>
        <begin position="231"/>
        <end position="306"/>
    </location>
</feature>
<dbReference type="EMBL" id="CAXAMM010040240">
    <property type="protein sequence ID" value="CAK9091924.1"/>
    <property type="molecule type" value="Genomic_DNA"/>
</dbReference>
<accession>A0ABP0QSK8</accession>
<dbReference type="EMBL" id="CAXAMM010040128">
    <property type="protein sequence ID" value="CAK9091242.1"/>
    <property type="molecule type" value="Genomic_DNA"/>
</dbReference>
<comment type="caution">
    <text evidence="2">The sequence shown here is derived from an EMBL/GenBank/DDBJ whole genome shotgun (WGS) entry which is preliminary data.</text>
</comment>
<dbReference type="Proteomes" id="UP001642464">
    <property type="component" value="Unassembled WGS sequence"/>
</dbReference>
<evidence type="ECO:0000313" key="4">
    <source>
        <dbReference type="Proteomes" id="UP001642464"/>
    </source>
</evidence>
<organism evidence="2 4">
    <name type="scientific">Durusdinium trenchii</name>
    <dbReference type="NCBI Taxonomy" id="1381693"/>
    <lineage>
        <taxon>Eukaryota</taxon>
        <taxon>Sar</taxon>
        <taxon>Alveolata</taxon>
        <taxon>Dinophyceae</taxon>
        <taxon>Suessiales</taxon>
        <taxon>Symbiodiniaceae</taxon>
        <taxon>Durusdinium</taxon>
    </lineage>
</organism>
<feature type="compositionally biased region" description="Low complexity" evidence="1">
    <location>
        <begin position="373"/>
        <end position="389"/>
    </location>
</feature>
<feature type="compositionally biased region" description="Acidic residues" evidence="1">
    <location>
        <begin position="287"/>
        <end position="301"/>
    </location>
</feature>
<keyword evidence="4" id="KW-1185">Reference proteome</keyword>
<gene>
    <name evidence="2" type="ORF">SCF082_LOCUS42985</name>
    <name evidence="3" type="ORF">SCF082_LOCUS43282</name>
</gene>
<name>A0ABP0QSK8_9DINO</name>
<feature type="compositionally biased region" description="Low complexity" evidence="1">
    <location>
        <begin position="244"/>
        <end position="267"/>
    </location>
</feature>
<reference evidence="2 4" key="1">
    <citation type="submission" date="2024-02" db="EMBL/GenBank/DDBJ databases">
        <authorList>
            <person name="Chen Y."/>
            <person name="Shah S."/>
            <person name="Dougan E. K."/>
            <person name="Thang M."/>
            <person name="Chan C."/>
        </authorList>
    </citation>
    <scope>NUCLEOTIDE SEQUENCE [LARGE SCALE GENOMIC DNA]</scope>
</reference>
<evidence type="ECO:0000313" key="2">
    <source>
        <dbReference type="EMBL" id="CAK9091242.1"/>
    </source>
</evidence>
<dbReference type="SUPFAM" id="SSF57756">
    <property type="entry name" value="Retrovirus zinc finger-like domains"/>
    <property type="match status" value="1"/>
</dbReference>
<dbReference type="InterPro" id="IPR036875">
    <property type="entry name" value="Znf_CCHC_sf"/>
</dbReference>
<protein>
    <submittedName>
        <fullName evidence="2">Teneurin-3</fullName>
    </submittedName>
</protein>
<proteinExistence type="predicted"/>
<feature type="region of interest" description="Disordered" evidence="1">
    <location>
        <begin position="365"/>
        <end position="395"/>
    </location>
</feature>